<reference evidence="1" key="1">
    <citation type="submission" date="2022-10" db="EMBL/GenBank/DDBJ databases">
        <title>Rhodococcus ferula Z13 complete genome.</title>
        <authorList>
            <person name="Long X."/>
            <person name="Zang M."/>
        </authorList>
    </citation>
    <scope>NUCLEOTIDE SEQUENCE</scope>
    <source>
        <strain evidence="1">Z13</strain>
    </source>
</reference>
<keyword evidence="2" id="KW-1185">Reference proteome</keyword>
<gene>
    <name evidence="1" type="ORF">OED52_01345</name>
</gene>
<sequence length="476" mass="51305">MADRALAKSGVGVSTVGFVTGCVGVLKVFLLALDVDAAPEPPPREPAVGGTEPFLPARIREHSDSGHGVRPPSMLAFRHVVDRTRPELTFGVPTGVLRTDPYSARPFVGRPAACVSLWDVPGHGLVLALEALTDDSAPMIDWRSDPLQNRDGAGFEAVLDEFLAPFDLAGRASLDDLFPGLGRQLYVQATWKPVRELVVHRHRGVGDREIVEGLLVEVVSNGGERVHSLVDGPRTGSDARAAARSWGVLWGWDRVPLVDRPVQPGAAIAVREDSSAVLFDLEATAPGTDDAGHGTGEMIYGLVPWVAVRARASADYWKTLEHLRSPEGLTGDRLADALEDIAAMQARRMERTLLRKESIHDDRLHSWTRPTQLRALLARRVADEIDTLDAELATAVDVIEHAMLRSAELRGARHTRLAQGWSAAGAVIAVVALFAALAAVPDTSEPTLFEHWAHALALAVALTLGVVLAVGVWRRP</sequence>
<accession>A0ACD4DGT8</accession>
<dbReference type="Proteomes" id="UP001156484">
    <property type="component" value="Chromosome"/>
</dbReference>
<proteinExistence type="predicted"/>
<protein>
    <submittedName>
        <fullName evidence="1">Uncharacterized protein</fullName>
    </submittedName>
</protein>
<organism evidence="1 2">
    <name type="scientific">Rhodococcus sacchari</name>
    <dbReference type="NCBI Taxonomy" id="2962047"/>
    <lineage>
        <taxon>Bacteria</taxon>
        <taxon>Bacillati</taxon>
        <taxon>Actinomycetota</taxon>
        <taxon>Actinomycetes</taxon>
        <taxon>Mycobacteriales</taxon>
        <taxon>Nocardiaceae</taxon>
        <taxon>Rhodococcus</taxon>
    </lineage>
</organism>
<name>A0ACD4DGT8_9NOCA</name>
<evidence type="ECO:0000313" key="1">
    <source>
        <dbReference type="EMBL" id="UYP19253.1"/>
    </source>
</evidence>
<evidence type="ECO:0000313" key="2">
    <source>
        <dbReference type="Proteomes" id="UP001156484"/>
    </source>
</evidence>
<dbReference type="EMBL" id="CP107551">
    <property type="protein sequence ID" value="UYP19253.1"/>
    <property type="molecule type" value="Genomic_DNA"/>
</dbReference>